<dbReference type="InterPro" id="IPR012312">
    <property type="entry name" value="Hemerythrin-like"/>
</dbReference>
<name>A0A3P3XJ28_9SPIR</name>
<gene>
    <name evidence="3" type="ORF">SPIROBIBN47_240028</name>
</gene>
<dbReference type="GO" id="GO:0005886">
    <property type="term" value="C:plasma membrane"/>
    <property type="evidence" value="ECO:0007669"/>
    <property type="project" value="TreeGrafter"/>
</dbReference>
<dbReference type="EMBL" id="FWDM01000017">
    <property type="protein sequence ID" value="SLM12251.1"/>
    <property type="molecule type" value="Genomic_DNA"/>
</dbReference>
<feature type="domain" description="Hemerythrin-like" evidence="1">
    <location>
        <begin position="91"/>
        <end position="214"/>
    </location>
</feature>
<dbReference type="Gene3D" id="1.20.120.520">
    <property type="entry name" value="nmb1532 protein domain like"/>
    <property type="match status" value="1"/>
</dbReference>
<evidence type="ECO:0000259" key="2">
    <source>
        <dbReference type="Pfam" id="PF04282"/>
    </source>
</evidence>
<dbReference type="PANTHER" id="PTHR39966">
    <property type="entry name" value="BLL2471 PROTEIN-RELATED"/>
    <property type="match status" value="1"/>
</dbReference>
<sequence>MSEHFMIDKDKQQKLQNIILKLHQGASVAEVKKEFATLIQGVSAAEVAQMEQALIDNGMPVEEIQHLCEVHVEVFKASLDKEKISSKVPGHPVQTMLDENKAARARLRALKKAVLAWRFGLGQKEQVLAALDDMSKIIVHYTRKENQLFPYLEKKEFTGPSRVMWGKHDEIRALFKEAHSKVEQNDKSAISSLHPLAGKISRMIFMEEHILIPEAVRRLSDEEWAHIRIGEDAIGFAWIRPGAVYDPYLVLAGAVTAKPQPAAAIPESTAIPAVGATHHASPVPASDLVELATGKVPAGLLSAALATMPVDISIVDAQDKVVYYSDSPDRIFPRSPAVIGRAVQNCHPQKSVATVNRILDAFRKKEKTRARFWLEMGGRFILIEYRALYDAAGAYIGTLEFSQDLTELRTLQGQRRLLDWD</sequence>
<dbReference type="PANTHER" id="PTHR39966:SF3">
    <property type="entry name" value="DUF438 DOMAIN-CONTAINING PROTEIN"/>
    <property type="match status" value="1"/>
</dbReference>
<dbReference type="InterPro" id="IPR007380">
    <property type="entry name" value="DUF438"/>
</dbReference>
<dbReference type="Pfam" id="PF13596">
    <property type="entry name" value="PAS_10"/>
    <property type="match status" value="1"/>
</dbReference>
<reference evidence="3" key="1">
    <citation type="submission" date="2017-02" db="EMBL/GenBank/DDBJ databases">
        <authorList>
            <person name="Regsiter A."/>
            <person name="William W."/>
        </authorList>
    </citation>
    <scope>NUCLEOTIDE SEQUENCE</scope>
    <source>
        <strain evidence="3">Bib</strain>
    </source>
</reference>
<dbReference type="Pfam" id="PF04282">
    <property type="entry name" value="DUF438"/>
    <property type="match status" value="1"/>
</dbReference>
<dbReference type="InterPro" id="IPR035965">
    <property type="entry name" value="PAS-like_dom_sf"/>
</dbReference>
<proteinExistence type="predicted"/>
<organism evidence="3">
    <name type="scientific">uncultured spirochete</name>
    <dbReference type="NCBI Taxonomy" id="156406"/>
    <lineage>
        <taxon>Bacteria</taxon>
        <taxon>Pseudomonadati</taxon>
        <taxon>Spirochaetota</taxon>
        <taxon>Spirochaetia</taxon>
        <taxon>Spirochaetales</taxon>
        <taxon>environmental samples</taxon>
    </lineage>
</organism>
<accession>A0A3P3XJ28</accession>
<feature type="domain" description="DUF438" evidence="2">
    <location>
        <begin position="15"/>
        <end position="80"/>
    </location>
</feature>
<dbReference type="SUPFAM" id="SSF55785">
    <property type="entry name" value="PYP-like sensor domain (PAS domain)"/>
    <property type="match status" value="1"/>
</dbReference>
<dbReference type="AlphaFoldDB" id="A0A3P3XJ28"/>
<dbReference type="Gene3D" id="3.30.450.20">
    <property type="entry name" value="PAS domain"/>
    <property type="match status" value="1"/>
</dbReference>
<protein>
    <recommendedName>
        <fullName evidence="4">DUF438 domain-containing protein</fullName>
    </recommendedName>
</protein>
<dbReference type="Pfam" id="PF01814">
    <property type="entry name" value="Hemerythrin"/>
    <property type="match status" value="1"/>
</dbReference>
<evidence type="ECO:0000259" key="1">
    <source>
        <dbReference type="Pfam" id="PF01814"/>
    </source>
</evidence>
<evidence type="ECO:0000313" key="3">
    <source>
        <dbReference type="EMBL" id="SLM12251.1"/>
    </source>
</evidence>
<evidence type="ECO:0008006" key="4">
    <source>
        <dbReference type="Google" id="ProtNLM"/>
    </source>
</evidence>